<dbReference type="GO" id="GO:0005524">
    <property type="term" value="F:ATP binding"/>
    <property type="evidence" value="ECO:0007669"/>
    <property type="project" value="UniProtKB-KW"/>
</dbReference>
<keyword evidence="6" id="KW-0067">ATP-binding</keyword>
<evidence type="ECO:0000256" key="6">
    <source>
        <dbReference type="PIRSR" id="PIRSR000615-2"/>
    </source>
</evidence>
<dbReference type="InterPro" id="IPR011009">
    <property type="entry name" value="Kinase-like_dom_sf"/>
</dbReference>
<dbReference type="AlphaFoldDB" id="A0A9Q1H6Z2"/>
<dbReference type="Proteomes" id="UP001152320">
    <property type="component" value="Chromosome 10"/>
</dbReference>
<evidence type="ECO:0000313" key="11">
    <source>
        <dbReference type="EMBL" id="KAJ8035474.1"/>
    </source>
</evidence>
<evidence type="ECO:0000256" key="2">
    <source>
        <dbReference type="ARBA" id="ARBA00022692"/>
    </source>
</evidence>
<evidence type="ECO:0000256" key="1">
    <source>
        <dbReference type="ARBA" id="ARBA00004370"/>
    </source>
</evidence>
<accession>A0A9Q1H6Z2</accession>
<keyword evidence="2" id="KW-0812">Transmembrane</keyword>
<dbReference type="PIRSF" id="PIRSF000615">
    <property type="entry name" value="TyrPK_CSF1-R"/>
    <property type="match status" value="1"/>
</dbReference>
<name>A0A9Q1H6Z2_HOLLE</name>
<evidence type="ECO:0000256" key="8">
    <source>
        <dbReference type="SAM" id="SignalP"/>
    </source>
</evidence>
<gene>
    <name evidence="11" type="ORF">HOLleu_22717</name>
</gene>
<keyword evidence="7" id="KW-0479">Metal-binding</keyword>
<keyword evidence="12" id="KW-1185">Reference proteome</keyword>
<dbReference type="GO" id="GO:0005886">
    <property type="term" value="C:plasma membrane"/>
    <property type="evidence" value="ECO:0007669"/>
    <property type="project" value="TreeGrafter"/>
</dbReference>
<dbReference type="GO" id="GO:0004714">
    <property type="term" value="F:transmembrane receptor protein tyrosine kinase activity"/>
    <property type="evidence" value="ECO:0007669"/>
    <property type="project" value="TreeGrafter"/>
</dbReference>
<dbReference type="InterPro" id="IPR013162">
    <property type="entry name" value="CD80_C2-set"/>
</dbReference>
<feature type="signal peptide" evidence="8">
    <location>
        <begin position="1"/>
        <end position="18"/>
    </location>
</feature>
<keyword evidence="7" id="KW-0460">Magnesium</keyword>
<dbReference type="Pfam" id="PF07714">
    <property type="entry name" value="PK_Tyr_Ser-Thr"/>
    <property type="match status" value="1"/>
</dbReference>
<dbReference type="Pfam" id="PF08205">
    <property type="entry name" value="C2-set_2"/>
    <property type="match status" value="1"/>
</dbReference>
<dbReference type="InterPro" id="IPR001245">
    <property type="entry name" value="Ser-Thr/Tyr_kinase_cat_dom"/>
</dbReference>
<feature type="chain" id="PRO_5040288592" evidence="8">
    <location>
        <begin position="19"/>
        <end position="553"/>
    </location>
</feature>
<sequence>MNFKFFSIFLCAITSNLGVSSFASSNFCPETIPSSSYEVSCSKEPIGKTCLVCPTNKTNNMWWYRNSETISRNGVLTGIGPFKRNSCHPTLESLEVSGIISGEDVYECAGNLKKTIRKFILNLKDQTTLYIREIPSVSIGNDTTNGSLSEIIFECVLEGAYGNVSLSWYVDDQLELKETFHDRSEYKDHNVSYTLLLKYHNTSKTENVSCRSSGPFIKDKNVSLTINPGSCSSKQCITNKRGTFWSNPKVVISVIAVASACVSVGCLLCLLKRKNSRHAGHLQINPRKSNNRARETYRAASILIPSTSETVYTNQKVPEELNEPNFEVSLEVQVKTTSEYEYWKGTVTTQGQQRRSCFIKTLAAKSTLEKAFVFKKLAEKLLKLQIHENIVDVLSISTMDVPYSICFEYVECGNLREFIMTRYQHAGVSQICEYSMVVKASVVKRQTQELLSFTRDIAEGMSFLESQKFCHPALCLRKVLLTGQVRCKLYDIHPLKMAMQRINEVMEKEHPPTAWLAPETLFIKEYTAASDAWNFAVVLWEIFSLGVTFLMQA</sequence>
<dbReference type="PROSITE" id="PS50011">
    <property type="entry name" value="PROTEIN_KINASE_DOM"/>
    <property type="match status" value="1"/>
</dbReference>
<dbReference type="GO" id="GO:0007169">
    <property type="term" value="P:cell surface receptor protein tyrosine kinase signaling pathway"/>
    <property type="evidence" value="ECO:0007669"/>
    <property type="project" value="TreeGrafter"/>
</dbReference>
<keyword evidence="6" id="KW-0547">Nucleotide-binding</keyword>
<keyword evidence="3" id="KW-1133">Transmembrane helix</keyword>
<feature type="domain" description="Protein kinase" evidence="9">
    <location>
        <begin position="297"/>
        <end position="553"/>
    </location>
</feature>
<dbReference type="InterPro" id="IPR050122">
    <property type="entry name" value="RTK"/>
</dbReference>
<dbReference type="InterPro" id="IPR000719">
    <property type="entry name" value="Prot_kinase_dom"/>
</dbReference>
<keyword evidence="11" id="KW-0675">Receptor</keyword>
<evidence type="ECO:0000313" key="12">
    <source>
        <dbReference type="Proteomes" id="UP001152320"/>
    </source>
</evidence>
<dbReference type="OrthoDB" id="5962695at2759"/>
<dbReference type="SUPFAM" id="SSF56112">
    <property type="entry name" value="Protein kinase-like (PK-like)"/>
    <property type="match status" value="1"/>
</dbReference>
<feature type="binding site" evidence="6">
    <location>
        <position position="477"/>
    </location>
    <ligand>
        <name>ATP</name>
        <dbReference type="ChEBI" id="CHEBI:30616"/>
    </ligand>
</feature>
<dbReference type="PRINTS" id="PR00109">
    <property type="entry name" value="TYRKINASE"/>
</dbReference>
<dbReference type="PANTHER" id="PTHR24416:SF611">
    <property type="entry name" value="TYROSINE-PROTEIN KINASE TRANSMEMBRANE RECEPTOR ROR"/>
    <property type="match status" value="1"/>
</dbReference>
<organism evidence="11 12">
    <name type="scientific">Holothuria leucospilota</name>
    <name type="common">Black long sea cucumber</name>
    <name type="synonym">Mertensiothuria leucospilota</name>
    <dbReference type="NCBI Taxonomy" id="206669"/>
    <lineage>
        <taxon>Eukaryota</taxon>
        <taxon>Metazoa</taxon>
        <taxon>Echinodermata</taxon>
        <taxon>Eleutherozoa</taxon>
        <taxon>Echinozoa</taxon>
        <taxon>Holothuroidea</taxon>
        <taxon>Aspidochirotacea</taxon>
        <taxon>Aspidochirotida</taxon>
        <taxon>Holothuriidae</taxon>
        <taxon>Holothuria</taxon>
    </lineage>
</organism>
<keyword evidence="8" id="KW-0732">Signal</keyword>
<dbReference type="PANTHER" id="PTHR24416">
    <property type="entry name" value="TYROSINE-PROTEIN KINASE RECEPTOR"/>
    <property type="match status" value="1"/>
</dbReference>
<dbReference type="EMBL" id="JAIZAY010000010">
    <property type="protein sequence ID" value="KAJ8035474.1"/>
    <property type="molecule type" value="Genomic_DNA"/>
</dbReference>
<dbReference type="PROSITE" id="PS50835">
    <property type="entry name" value="IG_LIKE"/>
    <property type="match status" value="1"/>
</dbReference>
<comment type="subcellular location">
    <subcellularLocation>
        <location evidence="1">Membrane</location>
    </subcellularLocation>
</comment>
<dbReference type="InterPro" id="IPR020635">
    <property type="entry name" value="Tyr_kinase_cat_dom"/>
</dbReference>
<dbReference type="Gene3D" id="1.10.510.10">
    <property type="entry name" value="Transferase(Phosphotransferase) domain 1"/>
    <property type="match status" value="1"/>
</dbReference>
<proteinExistence type="predicted"/>
<protein>
    <submittedName>
        <fullName evidence="11">Fibroblast growth factor receptor 4</fullName>
    </submittedName>
</protein>
<dbReference type="GO" id="GO:0046872">
    <property type="term" value="F:metal ion binding"/>
    <property type="evidence" value="ECO:0007669"/>
    <property type="project" value="UniProtKB-KW"/>
</dbReference>
<evidence type="ECO:0000259" key="9">
    <source>
        <dbReference type="PROSITE" id="PS50011"/>
    </source>
</evidence>
<evidence type="ECO:0000256" key="3">
    <source>
        <dbReference type="ARBA" id="ARBA00022989"/>
    </source>
</evidence>
<dbReference type="SMART" id="SM00219">
    <property type="entry name" value="TyrKc"/>
    <property type="match status" value="1"/>
</dbReference>
<dbReference type="InterPro" id="IPR007110">
    <property type="entry name" value="Ig-like_dom"/>
</dbReference>
<reference evidence="11" key="1">
    <citation type="submission" date="2021-10" db="EMBL/GenBank/DDBJ databases">
        <title>Tropical sea cucumber genome reveals ecological adaptation and Cuvierian tubules defense mechanism.</title>
        <authorList>
            <person name="Chen T."/>
        </authorList>
    </citation>
    <scope>NUCLEOTIDE SEQUENCE</scope>
    <source>
        <strain evidence="11">Nanhai2018</strain>
        <tissue evidence="11">Muscle</tissue>
    </source>
</reference>
<evidence type="ECO:0000256" key="4">
    <source>
        <dbReference type="ARBA" id="ARBA00023136"/>
    </source>
</evidence>
<dbReference type="GO" id="GO:0043235">
    <property type="term" value="C:receptor complex"/>
    <property type="evidence" value="ECO:0007669"/>
    <property type="project" value="TreeGrafter"/>
</dbReference>
<comment type="caution">
    <text evidence="11">The sequence shown here is derived from an EMBL/GenBank/DDBJ whole genome shotgun (WGS) entry which is preliminary data.</text>
</comment>
<evidence type="ECO:0000256" key="7">
    <source>
        <dbReference type="PIRSR" id="PIRSR000615-3"/>
    </source>
</evidence>
<keyword evidence="5" id="KW-1015">Disulfide bond</keyword>
<evidence type="ECO:0000259" key="10">
    <source>
        <dbReference type="PROSITE" id="PS50835"/>
    </source>
</evidence>
<evidence type="ECO:0000256" key="5">
    <source>
        <dbReference type="ARBA" id="ARBA00023157"/>
    </source>
</evidence>
<feature type="domain" description="Ig-like" evidence="10">
    <location>
        <begin position="135"/>
        <end position="223"/>
    </location>
</feature>
<keyword evidence="4" id="KW-0472">Membrane</keyword>
<feature type="binding site" evidence="7">
    <location>
        <position position="491"/>
    </location>
    <ligand>
        <name>Mg(2+)</name>
        <dbReference type="ChEBI" id="CHEBI:18420"/>
    </ligand>
</feature>